<dbReference type="Proteomes" id="UP000006753">
    <property type="component" value="Unassembled WGS sequence"/>
</dbReference>
<dbReference type="OMA" id="HIYLIWA"/>
<evidence type="ECO:0000313" key="12">
    <source>
        <dbReference type="EMBL" id="EKD13944.1"/>
    </source>
</evidence>
<reference evidence="12 13" key="1">
    <citation type="journal article" date="2012" name="BMC Genomics">
        <title>Sequencing the genome of Marssonina brunnea reveals fungus-poplar co-evolution.</title>
        <authorList>
            <person name="Zhu S."/>
            <person name="Cao Y.-Z."/>
            <person name="Jiang C."/>
            <person name="Tan B.-Y."/>
            <person name="Wang Z."/>
            <person name="Feng S."/>
            <person name="Zhang L."/>
            <person name="Su X.-H."/>
            <person name="Brejova B."/>
            <person name="Vinar T."/>
            <person name="Xu M."/>
            <person name="Wang M.-X."/>
            <person name="Zhang S.-G."/>
            <person name="Huang M.-R."/>
            <person name="Wu R."/>
            <person name="Zhou Y."/>
        </authorList>
    </citation>
    <scope>NUCLEOTIDE SEQUENCE [LARGE SCALE GENOMIC DNA]</scope>
    <source>
        <strain evidence="12 13">MB_m1</strain>
    </source>
</reference>
<sequence>MGAIRNVAILVLVISFFTFVAFFGRLPALRNTPIGALHRLIWLHIPATLRAWDQRVTQGRLSAWVMRQAHILWNDRHPIVMGTSAHFSLFIPESSFSSGSAALPIFFILLLLVSEIMFLPPAWHMLSGSRKITGLILLSLPYIFLYTSAARDPGYIGSDNHAQAMTLYPYDFTIFHPGQKCYTCNILKPARSKHCSICKRCISKLDHHCIFINNCVGYNNQNHFLLLLFTTGVLTAYATYVGFSILSDEARKEIPSWTFRGQGLTWFQFWYVWAWVLQEYTRIGAVTLLCLLTTPLIFGLLGYHVYLIWAGTTTNESMKWSDWEAEMADGFAFKCLLPADREKDERIEPAWTRWPVESQQLVSRTADGQPPRGPGGIGAGEWERVWRLADVENLYDLGFWDNLADVFFPTKWFRARNEDNTRETGSRSFSAAETDALVQQQIRLGATA</sequence>
<evidence type="ECO:0000313" key="13">
    <source>
        <dbReference type="Proteomes" id="UP000006753"/>
    </source>
</evidence>
<evidence type="ECO:0000256" key="9">
    <source>
        <dbReference type="ARBA" id="ARBA00048048"/>
    </source>
</evidence>
<gene>
    <name evidence="12" type="ORF">MBM_08145</name>
</gene>
<evidence type="ECO:0000256" key="10">
    <source>
        <dbReference type="RuleBase" id="RU079119"/>
    </source>
</evidence>
<dbReference type="GO" id="GO:0019706">
    <property type="term" value="F:protein-cysteine S-palmitoyltransferase activity"/>
    <property type="evidence" value="ECO:0007669"/>
    <property type="project" value="UniProtKB-EC"/>
</dbReference>
<keyword evidence="5 10" id="KW-0472">Membrane</keyword>
<evidence type="ECO:0000256" key="8">
    <source>
        <dbReference type="ARBA" id="ARBA00023315"/>
    </source>
</evidence>
<dbReference type="InterPro" id="IPR001594">
    <property type="entry name" value="Palmitoyltrfase_DHHC"/>
</dbReference>
<keyword evidence="2 10" id="KW-0808">Transferase</keyword>
<feature type="transmembrane region" description="Helical" evidence="10">
    <location>
        <begin position="101"/>
        <end position="120"/>
    </location>
</feature>
<feature type="transmembrane region" description="Helical" evidence="10">
    <location>
        <begin position="224"/>
        <end position="245"/>
    </location>
</feature>
<dbReference type="PROSITE" id="PS50216">
    <property type="entry name" value="DHHC"/>
    <property type="match status" value="1"/>
</dbReference>
<dbReference type="PANTHER" id="PTHR22883:SF288">
    <property type="entry name" value="PALMITOYLTRANSFERASE SWF1"/>
    <property type="match status" value="1"/>
</dbReference>
<evidence type="ECO:0000256" key="6">
    <source>
        <dbReference type="ARBA" id="ARBA00023139"/>
    </source>
</evidence>
<dbReference type="InParanoid" id="K1XN69"/>
<keyword evidence="13" id="KW-1185">Reference proteome</keyword>
<dbReference type="EMBL" id="JH921448">
    <property type="protein sequence ID" value="EKD13944.1"/>
    <property type="molecule type" value="Genomic_DNA"/>
</dbReference>
<dbReference type="AlphaFoldDB" id="K1XN69"/>
<feature type="transmembrane region" description="Helical" evidence="10">
    <location>
        <begin position="7"/>
        <end position="24"/>
    </location>
</feature>
<dbReference type="GO" id="GO:0005794">
    <property type="term" value="C:Golgi apparatus"/>
    <property type="evidence" value="ECO:0007669"/>
    <property type="project" value="TreeGrafter"/>
</dbReference>
<evidence type="ECO:0000256" key="2">
    <source>
        <dbReference type="ARBA" id="ARBA00022679"/>
    </source>
</evidence>
<name>K1XN69_MARBU</name>
<evidence type="ECO:0000256" key="3">
    <source>
        <dbReference type="ARBA" id="ARBA00022692"/>
    </source>
</evidence>
<keyword evidence="6" id="KW-0564">Palmitate</keyword>
<dbReference type="STRING" id="1072389.K1XN69"/>
<evidence type="ECO:0000256" key="7">
    <source>
        <dbReference type="ARBA" id="ARBA00023288"/>
    </source>
</evidence>
<feature type="transmembrane region" description="Helical" evidence="10">
    <location>
        <begin position="257"/>
        <end position="277"/>
    </location>
</feature>
<accession>K1XN69</accession>
<dbReference type="GO" id="GO:0016020">
    <property type="term" value="C:membrane"/>
    <property type="evidence" value="ECO:0007669"/>
    <property type="project" value="UniProtKB-SubCell"/>
</dbReference>
<dbReference type="Pfam" id="PF01529">
    <property type="entry name" value="DHHC"/>
    <property type="match status" value="1"/>
</dbReference>
<keyword evidence="4 10" id="KW-1133">Transmembrane helix</keyword>
<dbReference type="KEGG" id="mbe:MBM_08145"/>
<keyword evidence="3 10" id="KW-0812">Transmembrane</keyword>
<organism evidence="12 13">
    <name type="scientific">Marssonina brunnea f. sp. multigermtubi (strain MB_m1)</name>
    <name type="common">Marssonina leaf spot fungus</name>
    <dbReference type="NCBI Taxonomy" id="1072389"/>
    <lineage>
        <taxon>Eukaryota</taxon>
        <taxon>Fungi</taxon>
        <taxon>Dikarya</taxon>
        <taxon>Ascomycota</taxon>
        <taxon>Pezizomycotina</taxon>
        <taxon>Leotiomycetes</taxon>
        <taxon>Helotiales</taxon>
        <taxon>Drepanopezizaceae</taxon>
        <taxon>Drepanopeziza</taxon>
    </lineage>
</organism>
<evidence type="ECO:0000259" key="11">
    <source>
        <dbReference type="Pfam" id="PF01529"/>
    </source>
</evidence>
<keyword evidence="8 10" id="KW-0012">Acyltransferase</keyword>
<evidence type="ECO:0000256" key="1">
    <source>
        <dbReference type="ARBA" id="ARBA00004141"/>
    </source>
</evidence>
<dbReference type="EC" id="2.3.1.225" evidence="10"/>
<dbReference type="eggNOG" id="KOG1312">
    <property type="taxonomic scope" value="Eukaryota"/>
</dbReference>
<dbReference type="OrthoDB" id="9909019at2759"/>
<comment type="domain">
    <text evidence="10">The DHHC domain is required for palmitoyltransferase activity.</text>
</comment>
<keyword evidence="7" id="KW-0449">Lipoprotein</keyword>
<evidence type="ECO:0000256" key="5">
    <source>
        <dbReference type="ARBA" id="ARBA00023136"/>
    </source>
</evidence>
<dbReference type="GO" id="GO:0005783">
    <property type="term" value="C:endoplasmic reticulum"/>
    <property type="evidence" value="ECO:0007669"/>
    <property type="project" value="TreeGrafter"/>
</dbReference>
<dbReference type="PANTHER" id="PTHR22883">
    <property type="entry name" value="ZINC FINGER DHHC DOMAIN CONTAINING PROTEIN"/>
    <property type="match status" value="1"/>
</dbReference>
<evidence type="ECO:0000256" key="4">
    <source>
        <dbReference type="ARBA" id="ARBA00022989"/>
    </source>
</evidence>
<proteinExistence type="inferred from homology"/>
<dbReference type="FunCoup" id="K1XN69">
    <property type="interactions" value="28"/>
</dbReference>
<comment type="subcellular location">
    <subcellularLocation>
        <location evidence="1">Membrane</location>
        <topology evidence="1">Multi-pass membrane protein</topology>
    </subcellularLocation>
</comment>
<feature type="transmembrane region" description="Helical" evidence="10">
    <location>
        <begin position="283"/>
        <end position="309"/>
    </location>
</feature>
<comment type="similarity">
    <text evidence="10">Belongs to the DHHC palmitoyltransferase family.</text>
</comment>
<dbReference type="GO" id="GO:0006612">
    <property type="term" value="P:protein targeting to membrane"/>
    <property type="evidence" value="ECO:0007669"/>
    <property type="project" value="TreeGrafter"/>
</dbReference>
<comment type="catalytic activity">
    <reaction evidence="9 10">
        <text>L-cysteinyl-[protein] + hexadecanoyl-CoA = S-hexadecanoyl-L-cysteinyl-[protein] + CoA</text>
        <dbReference type="Rhea" id="RHEA:36683"/>
        <dbReference type="Rhea" id="RHEA-COMP:10131"/>
        <dbReference type="Rhea" id="RHEA-COMP:11032"/>
        <dbReference type="ChEBI" id="CHEBI:29950"/>
        <dbReference type="ChEBI" id="CHEBI:57287"/>
        <dbReference type="ChEBI" id="CHEBI:57379"/>
        <dbReference type="ChEBI" id="CHEBI:74151"/>
        <dbReference type="EC" id="2.3.1.225"/>
    </reaction>
</comment>
<dbReference type="HOGENOM" id="CLU_042181_2_1_1"/>
<feature type="domain" description="Palmitoyltransferase DHHC" evidence="11">
    <location>
        <begin position="176"/>
        <end position="320"/>
    </location>
</feature>
<dbReference type="InterPro" id="IPR039859">
    <property type="entry name" value="PFA4/ZDH16/20/ERF2-like"/>
</dbReference>
<protein>
    <recommendedName>
        <fullName evidence="10">Palmitoyltransferase</fullName>
        <ecNumber evidence="10">2.3.1.225</ecNumber>
    </recommendedName>
</protein>